<reference evidence="3" key="1">
    <citation type="submission" date="2022-08" db="UniProtKB">
        <authorList>
            <consortium name="EnsemblMetazoa"/>
        </authorList>
    </citation>
    <scope>IDENTIFICATION</scope>
    <source>
        <strain evidence="3">05x7-T-G4-1.051#20</strain>
    </source>
</reference>
<dbReference type="EnsemblMetazoa" id="G34977.3">
    <property type="protein sequence ID" value="G34977.3:cds"/>
    <property type="gene ID" value="G34977"/>
</dbReference>
<evidence type="ECO:0000256" key="1">
    <source>
        <dbReference type="SAM" id="MobiDB-lite"/>
    </source>
</evidence>
<dbReference type="OMA" id="FRAMAMK"/>
<name>A0A8W8MRH1_MAGGI</name>
<evidence type="ECO:0000256" key="2">
    <source>
        <dbReference type="SAM" id="SignalP"/>
    </source>
</evidence>
<keyword evidence="2" id="KW-0732">Signal</keyword>
<keyword evidence="4" id="KW-1185">Reference proteome</keyword>
<proteinExistence type="predicted"/>
<evidence type="ECO:0000313" key="4">
    <source>
        <dbReference type="Proteomes" id="UP000005408"/>
    </source>
</evidence>
<feature type="region of interest" description="Disordered" evidence="1">
    <location>
        <begin position="41"/>
        <end position="68"/>
    </location>
</feature>
<protein>
    <submittedName>
        <fullName evidence="3">Uncharacterized protein</fullName>
    </submittedName>
</protein>
<dbReference type="AlphaFoldDB" id="A0A8W8MRH1"/>
<feature type="compositionally biased region" description="Polar residues" evidence="1">
    <location>
        <begin position="53"/>
        <end position="62"/>
    </location>
</feature>
<dbReference type="OrthoDB" id="10433231at2759"/>
<feature type="signal peptide" evidence="2">
    <location>
        <begin position="1"/>
        <end position="17"/>
    </location>
</feature>
<evidence type="ECO:0000313" key="3">
    <source>
        <dbReference type="EnsemblMetazoa" id="G34977.3:cds"/>
    </source>
</evidence>
<accession>A0A8W8MRH1</accession>
<sequence>MNAVLVLTLCLLGMAVAQDHLWTALALNRMLSQNNQPYGGLDSNSIAPKGATDTLNPSTPGSRGSVRRRQMNPMNWYWMDQMVDIPDSMMMWPLLMGGFN</sequence>
<dbReference type="EnsemblMetazoa" id="G34977.1">
    <property type="protein sequence ID" value="G34977.1:cds"/>
    <property type="gene ID" value="G34977"/>
</dbReference>
<dbReference type="Proteomes" id="UP000005408">
    <property type="component" value="Unassembled WGS sequence"/>
</dbReference>
<feature type="chain" id="PRO_5042431917" evidence="2">
    <location>
        <begin position="18"/>
        <end position="100"/>
    </location>
</feature>
<organism evidence="3 4">
    <name type="scientific">Magallana gigas</name>
    <name type="common">Pacific oyster</name>
    <name type="synonym">Crassostrea gigas</name>
    <dbReference type="NCBI Taxonomy" id="29159"/>
    <lineage>
        <taxon>Eukaryota</taxon>
        <taxon>Metazoa</taxon>
        <taxon>Spiralia</taxon>
        <taxon>Lophotrochozoa</taxon>
        <taxon>Mollusca</taxon>
        <taxon>Bivalvia</taxon>
        <taxon>Autobranchia</taxon>
        <taxon>Pteriomorphia</taxon>
        <taxon>Ostreida</taxon>
        <taxon>Ostreoidea</taxon>
        <taxon>Ostreidae</taxon>
        <taxon>Magallana</taxon>
    </lineage>
</organism>